<comment type="subcellular location">
    <subcellularLocation>
        <location evidence="1">Cell membrane</location>
        <topology evidence="1">Multi-pass membrane protein</topology>
    </subcellularLocation>
</comment>
<dbReference type="AlphaFoldDB" id="A0AAD9P6N2"/>
<feature type="compositionally biased region" description="Low complexity" evidence="6">
    <location>
        <begin position="11"/>
        <end position="20"/>
    </location>
</feature>
<organism evidence="9 10">
    <name type="scientific">Ridgeia piscesae</name>
    <name type="common">Tubeworm</name>
    <dbReference type="NCBI Taxonomy" id="27915"/>
    <lineage>
        <taxon>Eukaryota</taxon>
        <taxon>Metazoa</taxon>
        <taxon>Spiralia</taxon>
        <taxon>Lophotrochozoa</taxon>
        <taxon>Annelida</taxon>
        <taxon>Polychaeta</taxon>
        <taxon>Sedentaria</taxon>
        <taxon>Canalipalpata</taxon>
        <taxon>Sabellida</taxon>
        <taxon>Siboglinidae</taxon>
        <taxon>Ridgeia</taxon>
    </lineage>
</organism>
<feature type="region of interest" description="Disordered" evidence="6">
    <location>
        <begin position="703"/>
        <end position="730"/>
    </location>
</feature>
<dbReference type="SUPFAM" id="SSF81321">
    <property type="entry name" value="Family A G protein-coupled receptor-like"/>
    <property type="match status" value="1"/>
</dbReference>
<feature type="region of interest" description="Disordered" evidence="6">
    <location>
        <begin position="432"/>
        <end position="456"/>
    </location>
</feature>
<keyword evidence="5 7" id="KW-0472">Membrane</keyword>
<evidence type="ECO:0000313" key="9">
    <source>
        <dbReference type="EMBL" id="KAK2189163.1"/>
    </source>
</evidence>
<feature type="compositionally biased region" description="Polar residues" evidence="6">
    <location>
        <begin position="703"/>
        <end position="714"/>
    </location>
</feature>
<feature type="compositionally biased region" description="Polar residues" evidence="6">
    <location>
        <begin position="1"/>
        <end position="10"/>
    </location>
</feature>
<dbReference type="Gene3D" id="1.20.1070.10">
    <property type="entry name" value="Rhodopsin 7-helix transmembrane proteins"/>
    <property type="match status" value="1"/>
</dbReference>
<evidence type="ECO:0000256" key="6">
    <source>
        <dbReference type="SAM" id="MobiDB-lite"/>
    </source>
</evidence>
<evidence type="ECO:0000313" key="10">
    <source>
        <dbReference type="Proteomes" id="UP001209878"/>
    </source>
</evidence>
<reference evidence="9" key="1">
    <citation type="journal article" date="2023" name="Mol. Biol. Evol.">
        <title>Third-Generation Sequencing Reveals the Adaptive Role of the Epigenome in Three Deep-Sea Polychaetes.</title>
        <authorList>
            <person name="Perez M."/>
            <person name="Aroh O."/>
            <person name="Sun Y."/>
            <person name="Lan Y."/>
            <person name="Juniper S.K."/>
            <person name="Young C.R."/>
            <person name="Angers B."/>
            <person name="Qian P.Y."/>
        </authorList>
    </citation>
    <scope>NUCLEOTIDE SEQUENCE</scope>
    <source>
        <strain evidence="9">R07B-5</strain>
    </source>
</reference>
<dbReference type="Proteomes" id="UP001209878">
    <property type="component" value="Unassembled WGS sequence"/>
</dbReference>
<evidence type="ECO:0000256" key="1">
    <source>
        <dbReference type="ARBA" id="ARBA00004651"/>
    </source>
</evidence>
<feature type="region of interest" description="Disordered" evidence="6">
    <location>
        <begin position="1"/>
        <end position="20"/>
    </location>
</feature>
<feature type="transmembrane region" description="Helical" evidence="7">
    <location>
        <begin position="66"/>
        <end position="84"/>
    </location>
</feature>
<feature type="region of interest" description="Disordered" evidence="6">
    <location>
        <begin position="759"/>
        <end position="793"/>
    </location>
</feature>
<feature type="compositionally biased region" description="Low complexity" evidence="6">
    <location>
        <begin position="434"/>
        <end position="450"/>
    </location>
</feature>
<sequence>MFPDTPLTTLQINDTNNTGDGDTDTLQTDLTIGIVMSIFGIVVMATNGIALTASRYTTGGRCPEMIFIRTLCVADTLAGLYGFLRPIQLLTCPRWANCFLAEALLFTSFMASNLTLVLTTVDCYVRICHHALFYVNKTTVIFTLVVLWNAAFVIGFVPQMDLNDDARACSFFHFYNTNYLVFVVAVFATCMVPSVAILAYMHATTHRNAPISCLFYSAELAKDIVTTVQLDVAAQVVFSIPFVVYLMLYCHGCRLYGSSDNTTDMMLLPIPFLLKSLLTAVLHCVYSKKIKIVLIACCRHYIPCCVRFNVDVGQDSGAAIATILCIDDSSTSNTSRSIRFKSEYPAGGSTQRQLPQNIDPATNGYYNPVSLERLPYRACLSSDQVFNIQQDTSSSTVESDSSLGLPSTSWIRPPYNHSYMFRPSLGNLSDFYPSTEGSSVERSSSGETVGPQQVSEQATIGGTIRPLNSSDNFRRESSAIGRRHSHCSLDVDRIYYGGLVESVEEDQVTSQAETPLKKGADGITEQGIARLRYLVEQERTSRPQSEQCGARGVRLEECEVMSPGLCERRRRYGVRSQSLLDGLRPTRLDCLLERDETRFTEPSQGEYRTYTTRSQSLPEHFFSPILSPKSHQRATNSLFHSHRKKPSFLRLPSEVDLGQSMQLKASVPCGHFVSTNVDPYCPIHGHMQKRAYPGNSVNTVVSDHSQSEATLSHVTSHKESDVSTNEQSSTNRDIACQFPLRVNLDDYIAGFKKMRHPRSNHHLWSKSENSPANTTSGFSHQRGTSNDNGARSTYASKVLSPPAVRCKLSSRAPANHGGSNHIGSLMDKTTKPFLLPHTSGDLTSVVRSADEMKHDNPIKLLECPSSSSPRHFTQSEVHTMPMLSPAVLIKKQLRLDVVCPVSGEDILLQAVCDSPPQASDAEKTNPSQAVVCARKNICHDTGDVSCRQAGENISCNTPDVDCDYAGENISCNTSDVNCSGARDISCGTADVDFHCAGEIIPRNTSNGDYRLASVNNSCDTAHNSPHTNSTVENISATDGSHDPMPISMNETSGSIVSESLTSKQCHDKVVHVNDLRTKTNSLLEEQRGRADISVILNCRTLRPQETVVTDTRM</sequence>
<protein>
    <recommendedName>
        <fullName evidence="8">G-protein coupled receptors family 1 profile domain-containing protein</fullName>
    </recommendedName>
</protein>
<feature type="transmembrane region" description="Helical" evidence="7">
    <location>
        <begin position="179"/>
        <end position="203"/>
    </location>
</feature>
<feature type="domain" description="G-protein coupled receptors family 1 profile" evidence="8">
    <location>
        <begin position="46"/>
        <end position="286"/>
    </location>
</feature>
<proteinExistence type="predicted"/>
<keyword evidence="10" id="KW-1185">Reference proteome</keyword>
<accession>A0AAD9P6N2</accession>
<keyword evidence="2" id="KW-1003">Cell membrane</keyword>
<keyword evidence="3 7" id="KW-0812">Transmembrane</keyword>
<dbReference type="GO" id="GO:0005886">
    <property type="term" value="C:plasma membrane"/>
    <property type="evidence" value="ECO:0007669"/>
    <property type="project" value="UniProtKB-SubCell"/>
</dbReference>
<dbReference type="PROSITE" id="PS50262">
    <property type="entry name" value="G_PROTEIN_RECEP_F1_2"/>
    <property type="match status" value="1"/>
</dbReference>
<evidence type="ECO:0000256" key="4">
    <source>
        <dbReference type="ARBA" id="ARBA00022989"/>
    </source>
</evidence>
<dbReference type="PANTHER" id="PTHR22750">
    <property type="entry name" value="G-PROTEIN COUPLED RECEPTOR"/>
    <property type="match status" value="1"/>
</dbReference>
<feature type="transmembrane region" description="Helical" evidence="7">
    <location>
        <begin position="104"/>
        <end position="127"/>
    </location>
</feature>
<feature type="transmembrane region" description="Helical" evidence="7">
    <location>
        <begin position="139"/>
        <end position="159"/>
    </location>
</feature>
<evidence type="ECO:0000256" key="5">
    <source>
        <dbReference type="ARBA" id="ARBA00023136"/>
    </source>
</evidence>
<keyword evidence="4 7" id="KW-1133">Transmembrane helix</keyword>
<feature type="compositionally biased region" description="Polar residues" evidence="6">
    <location>
        <begin position="766"/>
        <end position="793"/>
    </location>
</feature>
<gene>
    <name evidence="9" type="ORF">NP493_114g05033</name>
</gene>
<evidence type="ECO:0000256" key="7">
    <source>
        <dbReference type="SAM" id="Phobius"/>
    </source>
</evidence>
<feature type="transmembrane region" description="Helical" evidence="7">
    <location>
        <begin position="224"/>
        <end position="248"/>
    </location>
</feature>
<dbReference type="EMBL" id="JAODUO010000113">
    <property type="protein sequence ID" value="KAK2189163.1"/>
    <property type="molecule type" value="Genomic_DNA"/>
</dbReference>
<dbReference type="InterPro" id="IPR017452">
    <property type="entry name" value="GPCR_Rhodpsn_7TM"/>
</dbReference>
<evidence type="ECO:0000256" key="2">
    <source>
        <dbReference type="ARBA" id="ARBA00022475"/>
    </source>
</evidence>
<name>A0AAD9P6N2_RIDPI</name>
<comment type="caution">
    <text evidence="9">The sequence shown here is derived from an EMBL/GenBank/DDBJ whole genome shotgun (WGS) entry which is preliminary data.</text>
</comment>
<evidence type="ECO:0000259" key="8">
    <source>
        <dbReference type="PROSITE" id="PS50262"/>
    </source>
</evidence>
<evidence type="ECO:0000256" key="3">
    <source>
        <dbReference type="ARBA" id="ARBA00022692"/>
    </source>
</evidence>
<feature type="transmembrane region" description="Helical" evidence="7">
    <location>
        <begin position="30"/>
        <end position="54"/>
    </location>
</feature>